<name>A0A8S5U557_9CAUD</name>
<dbReference type="InterPro" id="IPR046240">
    <property type="entry name" value="DUF6273"/>
</dbReference>
<dbReference type="Pfam" id="PF19789">
    <property type="entry name" value="DUF6273"/>
    <property type="match status" value="1"/>
</dbReference>
<proteinExistence type="predicted"/>
<organism evidence="2">
    <name type="scientific">Siphoviridae sp. ctZD11</name>
    <dbReference type="NCBI Taxonomy" id="2825556"/>
    <lineage>
        <taxon>Viruses</taxon>
        <taxon>Duplodnaviria</taxon>
        <taxon>Heunggongvirae</taxon>
        <taxon>Uroviricota</taxon>
        <taxon>Caudoviricetes</taxon>
    </lineage>
</organism>
<protein>
    <recommendedName>
        <fullName evidence="1">DUF6273 domain-containing protein</fullName>
    </recommendedName>
</protein>
<reference evidence="2" key="1">
    <citation type="journal article" date="2021" name="Proc. Natl. Acad. Sci. U.S.A.">
        <title>A Catalog of Tens of Thousands of Viruses from Human Metagenomes Reveals Hidden Associations with Chronic Diseases.</title>
        <authorList>
            <person name="Tisza M.J."/>
            <person name="Buck C.B."/>
        </authorList>
    </citation>
    <scope>NUCLEOTIDE SEQUENCE</scope>
    <source>
        <strain evidence="2">CtZD11</strain>
    </source>
</reference>
<accession>A0A8S5U557</accession>
<dbReference type="EMBL" id="BK016014">
    <property type="protein sequence ID" value="DAF89591.1"/>
    <property type="molecule type" value="Genomic_DNA"/>
</dbReference>
<feature type="domain" description="DUF6273" evidence="1">
    <location>
        <begin position="237"/>
        <end position="375"/>
    </location>
</feature>
<evidence type="ECO:0000313" key="2">
    <source>
        <dbReference type="EMBL" id="DAF89591.1"/>
    </source>
</evidence>
<evidence type="ECO:0000259" key="1">
    <source>
        <dbReference type="Pfam" id="PF19789"/>
    </source>
</evidence>
<sequence>MKDTTIKGNGKSSIIRAPSDMPATFEEWRQQLIAGNGYLDVVLNTDTTGANAGCDVVGTPLSKANLLDDTTKAALELDGADPTVNDALYALSQKGSPAECHVYADNGTTVTMTKGDTVLSAVASGGEAVLYPAELGDWSIQYTYGGTQKTKTYTLEVIGIVYVYPFNITGTLEQTDWSEIALCSQFGQAKNYFSVGDQKTVSINGTNYKVQIIGFDHDQLTSGGMAGITFQLVDCLNQTANMNSSNTNAGGWNSSAMRSRMSTYLGQLPAALRNVIKTVNKRTSAGNQSSSIQTTQDKLFLLSEIEIFGATTYSFAGEGTQYEYYAAGNTTIKKVNGSANGWLERSPYSDSTISFCAVYTSGNADYYGASNSIGVSFGFCV</sequence>